<dbReference type="FunCoup" id="A0A8M2B8H5">
    <property type="interactions" value="345"/>
</dbReference>
<dbReference type="KEGG" id="dre:796314"/>
<dbReference type="GO" id="GO:0005886">
    <property type="term" value="C:plasma membrane"/>
    <property type="evidence" value="ECO:0000318"/>
    <property type="project" value="GO_Central"/>
</dbReference>
<reference evidence="10" key="1">
    <citation type="submission" date="2025-08" db="UniProtKB">
        <authorList>
            <consortium name="RefSeq"/>
        </authorList>
    </citation>
    <scope>IDENTIFICATION</scope>
    <source>
        <strain evidence="10">Tuebingen</strain>
        <tissue evidence="10">Fibroblasts and whole tissue</tissue>
    </source>
</reference>
<dbReference type="Pfam" id="PF00822">
    <property type="entry name" value="PMP22_Claudin"/>
    <property type="match status" value="1"/>
</dbReference>
<dbReference type="ZFIN" id="ZDB-GENE-201223-1">
    <property type="gene designation" value="cldn28"/>
</dbReference>
<dbReference type="GO" id="GO:0007155">
    <property type="term" value="P:cell adhesion"/>
    <property type="evidence" value="ECO:0000318"/>
    <property type="project" value="GO_Central"/>
</dbReference>
<evidence type="ECO:0000313" key="10">
    <source>
        <dbReference type="RefSeq" id="XP_005161336.1"/>
    </source>
</evidence>
<dbReference type="PANTHER" id="PTHR12002">
    <property type="entry name" value="CLAUDIN"/>
    <property type="match status" value="1"/>
</dbReference>
<proteinExistence type="inferred from homology"/>
<dbReference type="GO" id="GO:0070830">
    <property type="term" value="P:bicellular tight junction assembly"/>
    <property type="evidence" value="ECO:0000318"/>
    <property type="project" value="GO_Central"/>
</dbReference>
<evidence type="ECO:0000256" key="2">
    <source>
        <dbReference type="ARBA" id="ARBA00022427"/>
    </source>
</evidence>
<organism evidence="9 10">
    <name type="scientific">Danio rerio</name>
    <name type="common">Zebrafish</name>
    <name type="synonym">Brachydanio rerio</name>
    <dbReference type="NCBI Taxonomy" id="7955"/>
    <lineage>
        <taxon>Eukaryota</taxon>
        <taxon>Metazoa</taxon>
        <taxon>Chordata</taxon>
        <taxon>Craniata</taxon>
        <taxon>Vertebrata</taxon>
        <taxon>Euteleostomi</taxon>
        <taxon>Actinopterygii</taxon>
        <taxon>Neopterygii</taxon>
        <taxon>Teleostei</taxon>
        <taxon>Ostariophysi</taxon>
        <taxon>Cypriniformes</taxon>
        <taxon>Danionidae</taxon>
        <taxon>Danioninae</taxon>
        <taxon>Danio</taxon>
    </lineage>
</organism>
<dbReference type="AlphaFoldDB" id="A0A8M2B8H5"/>
<evidence type="ECO:0000256" key="3">
    <source>
        <dbReference type="ARBA" id="ARBA00022475"/>
    </source>
</evidence>
<feature type="transmembrane region" description="Helical" evidence="8">
    <location>
        <begin position="81"/>
        <end position="101"/>
    </location>
</feature>
<dbReference type="RefSeq" id="XP_005161336.1">
    <property type="nucleotide sequence ID" value="XM_005161279.6"/>
</dbReference>
<evidence type="ECO:0000313" key="9">
    <source>
        <dbReference type="Proteomes" id="UP000000437"/>
    </source>
</evidence>
<accession>A0A8M2B8H5</accession>
<evidence type="ECO:0000256" key="5">
    <source>
        <dbReference type="ARBA" id="ARBA00022949"/>
    </source>
</evidence>
<dbReference type="Proteomes" id="UP000000437">
    <property type="component" value="Chromosome 21"/>
</dbReference>
<dbReference type="InterPro" id="IPR006187">
    <property type="entry name" value="Claudin"/>
</dbReference>
<dbReference type="PRINTS" id="PR01077">
    <property type="entry name" value="CLAUDIN"/>
</dbReference>
<comment type="subcellular location">
    <subcellularLocation>
        <location evidence="8">Cell junction</location>
        <location evidence="8">Tight junction</location>
    </subcellularLocation>
    <subcellularLocation>
        <location evidence="8">Cell membrane</location>
        <topology evidence="8">Multi-pass membrane protein</topology>
    </subcellularLocation>
</comment>
<comment type="similarity">
    <text evidence="1 8">Belongs to the claudin family.</text>
</comment>
<sequence length="189" mass="20293">MRTRQFVAAFLALVGLCGTILICALPMWKVSAFVGANIVTAQVYWQGLWMNCVLQSTGHMQCMAYYSVLALTQDLQAARGLICASIGVSAIAFGMMVVGANCTRFYREDQLKKTNIGISAGALYIVGGVMCLVAVCWQTSIIVMNFYNPQVIAGTQGELGACIYIGWVAGFLLIIGGGLLLSTYSNRCC</sequence>
<dbReference type="FunFam" id="1.20.140.150:FF:000001">
    <property type="entry name" value="Claudin"/>
    <property type="match status" value="1"/>
</dbReference>
<evidence type="ECO:0000256" key="1">
    <source>
        <dbReference type="ARBA" id="ARBA00008295"/>
    </source>
</evidence>
<keyword evidence="6 8" id="KW-1133">Transmembrane helix</keyword>
<dbReference type="PROSITE" id="PS01346">
    <property type="entry name" value="CLAUDIN"/>
    <property type="match status" value="1"/>
</dbReference>
<evidence type="ECO:0000256" key="6">
    <source>
        <dbReference type="ARBA" id="ARBA00022989"/>
    </source>
</evidence>
<keyword evidence="2 8" id="KW-0796">Tight junction</keyword>
<keyword evidence="7 8" id="KW-0472">Membrane</keyword>
<gene>
    <name evidence="10 11" type="primary">cldn28</name>
</gene>
<evidence type="ECO:0000256" key="7">
    <source>
        <dbReference type="ARBA" id="ARBA00023136"/>
    </source>
</evidence>
<dbReference type="GO" id="GO:0005198">
    <property type="term" value="F:structural molecule activity"/>
    <property type="evidence" value="ECO:0007669"/>
    <property type="project" value="InterPro"/>
</dbReference>
<dbReference type="GO" id="GO:0005923">
    <property type="term" value="C:bicellular tight junction"/>
    <property type="evidence" value="ECO:0000318"/>
    <property type="project" value="GO_Central"/>
</dbReference>
<dbReference type="CTD" id="796314"/>
<dbReference type="GeneID" id="796314"/>
<dbReference type="Gene3D" id="1.20.140.150">
    <property type="match status" value="1"/>
</dbReference>
<dbReference type="InterPro" id="IPR017974">
    <property type="entry name" value="Claudin_CS"/>
</dbReference>
<evidence type="ECO:0000313" key="11">
    <source>
        <dbReference type="ZFIN" id="ZDB-GENE-201223-1"/>
    </source>
</evidence>
<keyword evidence="3 8" id="KW-1003">Cell membrane</keyword>
<evidence type="ECO:0000256" key="8">
    <source>
        <dbReference type="RuleBase" id="RU060637"/>
    </source>
</evidence>
<dbReference type="InterPro" id="IPR004031">
    <property type="entry name" value="PMP22/EMP/MP20/Claudin"/>
</dbReference>
<feature type="transmembrane region" description="Helical" evidence="8">
    <location>
        <begin position="121"/>
        <end position="147"/>
    </location>
</feature>
<protein>
    <recommendedName>
        <fullName evidence="8">Claudin</fullName>
    </recommendedName>
</protein>
<keyword evidence="5 8" id="KW-0965">Cell junction</keyword>
<dbReference type="OrthoDB" id="8830244at2759"/>
<keyword evidence="9" id="KW-1185">Reference proteome</keyword>
<comment type="function">
    <text evidence="8">Claudins function as major constituents of the tight junction complexes that regulate the permeability of epithelia.</text>
</comment>
<name>A0A8M2B8H5_DANRE</name>
<dbReference type="AGR" id="ZFIN:ZDB-GENE-201223-1"/>
<comment type="caution">
    <text evidence="8">Lacks conserved residue(s) required for the propagation of feature annotation.</text>
</comment>
<feature type="transmembrane region" description="Helical" evidence="8">
    <location>
        <begin position="159"/>
        <end position="181"/>
    </location>
</feature>
<evidence type="ECO:0000256" key="4">
    <source>
        <dbReference type="ARBA" id="ARBA00022692"/>
    </source>
</evidence>
<keyword evidence="4 8" id="KW-0812">Transmembrane</keyword>